<evidence type="ECO:0000256" key="1">
    <source>
        <dbReference type="SAM" id="MobiDB-lite"/>
    </source>
</evidence>
<name>A0A2K8P699_STRLA</name>
<evidence type="ECO:0000313" key="3">
    <source>
        <dbReference type="Proteomes" id="UP000231791"/>
    </source>
</evidence>
<dbReference type="KEGG" id="slx:SLAV_01710"/>
<sequence>MTLPSAGAPGWTAARREAYANDLGQASSLVAVTARSKRTKADQDPAEWLPPSADAL</sequence>
<dbReference type="AlphaFoldDB" id="A0A2K8P699"/>
<reference evidence="2 3" key="1">
    <citation type="submission" date="2017-11" db="EMBL/GenBank/DDBJ databases">
        <title>Complete genome sequence of Streptomyces lavendulae subsp. lavendulae CCM 3239 (formerly 'Streptomyces aureofaciens CCM 3239'), the producer of the angucycline-type antibiotic auricin.</title>
        <authorList>
            <person name="Busche T."/>
            <person name="Novakova R."/>
            <person name="Al'Dilaimi A."/>
            <person name="Homerova D."/>
            <person name="Feckova L."/>
            <person name="Rezuchova B."/>
            <person name="Mingyar E."/>
            <person name="Csolleiova D."/>
            <person name="Bekeova C."/>
            <person name="Winkler A."/>
            <person name="Sevcikova B."/>
            <person name="Kalinowski J."/>
            <person name="Kormanec J."/>
            <person name="Ruckert C."/>
        </authorList>
    </citation>
    <scope>NUCLEOTIDE SEQUENCE [LARGE SCALE GENOMIC DNA]</scope>
    <source>
        <strain evidence="2 3">CCM 3239</strain>
    </source>
</reference>
<protein>
    <submittedName>
        <fullName evidence="2">Uncharacterized protein</fullName>
    </submittedName>
</protein>
<feature type="region of interest" description="Disordered" evidence="1">
    <location>
        <begin position="36"/>
        <end position="56"/>
    </location>
</feature>
<proteinExistence type="predicted"/>
<accession>A0A2K8P699</accession>
<dbReference type="Proteomes" id="UP000231791">
    <property type="component" value="Chromosome"/>
</dbReference>
<dbReference type="EMBL" id="CP024985">
    <property type="protein sequence ID" value="ATZ22269.1"/>
    <property type="molecule type" value="Genomic_DNA"/>
</dbReference>
<keyword evidence="3" id="KW-1185">Reference proteome</keyword>
<gene>
    <name evidence="2" type="ORF">SLAV_01710</name>
</gene>
<organism evidence="2 3">
    <name type="scientific">Streptomyces lavendulae subsp. lavendulae</name>
    <dbReference type="NCBI Taxonomy" id="58340"/>
    <lineage>
        <taxon>Bacteria</taxon>
        <taxon>Bacillati</taxon>
        <taxon>Actinomycetota</taxon>
        <taxon>Actinomycetes</taxon>
        <taxon>Kitasatosporales</taxon>
        <taxon>Streptomycetaceae</taxon>
        <taxon>Streptomyces</taxon>
    </lineage>
</organism>
<evidence type="ECO:0000313" key="2">
    <source>
        <dbReference type="EMBL" id="ATZ22269.1"/>
    </source>
</evidence>